<protein>
    <submittedName>
        <fullName evidence="3">Uncharacterized protein</fullName>
    </submittedName>
</protein>
<proteinExistence type="predicted"/>
<evidence type="ECO:0000256" key="2">
    <source>
        <dbReference type="SAM" id="SignalP"/>
    </source>
</evidence>
<dbReference type="Proteomes" id="UP000530564">
    <property type="component" value="Unassembled WGS sequence"/>
</dbReference>
<dbReference type="RefSeq" id="WP_183771248.1">
    <property type="nucleotide sequence ID" value="NZ_JACIDK010000002.1"/>
</dbReference>
<feature type="signal peptide" evidence="2">
    <location>
        <begin position="1"/>
        <end position="20"/>
    </location>
</feature>
<organism evidence="3 4">
    <name type="scientific">Phenylobacterium haematophilum</name>
    <dbReference type="NCBI Taxonomy" id="98513"/>
    <lineage>
        <taxon>Bacteria</taxon>
        <taxon>Pseudomonadati</taxon>
        <taxon>Pseudomonadota</taxon>
        <taxon>Alphaproteobacteria</taxon>
        <taxon>Caulobacterales</taxon>
        <taxon>Caulobacteraceae</taxon>
        <taxon>Phenylobacterium</taxon>
    </lineage>
</organism>
<keyword evidence="2" id="KW-0732">Signal</keyword>
<sequence>MRTAFVSLIALAGLATAAHAQPAPEAAPPAAAPAAEPAPAAAPAPAAPAAEEKTYVLPTTGAEGQIIDVINRVCKPLVKGGDFKALAGGMAGYKLNKREGTYVGTLVEKPYTLTIWPQGSNKDVCRLTLSYPIDGEKPIIVGLNIFSFLHKPELVQQRNDFVPATDFKRITNSWEYYTDKESIGLVFLQLKKPDGTPAGKNADLAEVLYSERKF</sequence>
<keyword evidence="4" id="KW-1185">Reference proteome</keyword>
<comment type="caution">
    <text evidence="3">The sequence shown here is derived from an EMBL/GenBank/DDBJ whole genome shotgun (WGS) entry which is preliminary data.</text>
</comment>
<dbReference type="EMBL" id="JACIDK010000002">
    <property type="protein sequence ID" value="MBB3890824.1"/>
    <property type="molecule type" value="Genomic_DNA"/>
</dbReference>
<feature type="chain" id="PRO_5032920886" evidence="2">
    <location>
        <begin position="21"/>
        <end position="214"/>
    </location>
</feature>
<reference evidence="3 4" key="1">
    <citation type="submission" date="2020-08" db="EMBL/GenBank/DDBJ databases">
        <title>Genomic Encyclopedia of Type Strains, Phase IV (KMG-IV): sequencing the most valuable type-strain genomes for metagenomic binning, comparative biology and taxonomic classification.</title>
        <authorList>
            <person name="Goeker M."/>
        </authorList>
    </citation>
    <scope>NUCLEOTIDE SEQUENCE [LARGE SCALE GENOMIC DNA]</scope>
    <source>
        <strain evidence="3 4">DSM 21793</strain>
    </source>
</reference>
<accession>A0A839ZXP3</accession>
<dbReference type="AlphaFoldDB" id="A0A839ZXP3"/>
<feature type="region of interest" description="Disordered" evidence="1">
    <location>
        <begin position="25"/>
        <end position="45"/>
    </location>
</feature>
<name>A0A839ZXP3_9CAUL</name>
<evidence type="ECO:0000313" key="4">
    <source>
        <dbReference type="Proteomes" id="UP000530564"/>
    </source>
</evidence>
<evidence type="ECO:0000313" key="3">
    <source>
        <dbReference type="EMBL" id="MBB3890824.1"/>
    </source>
</evidence>
<evidence type="ECO:0000256" key="1">
    <source>
        <dbReference type="SAM" id="MobiDB-lite"/>
    </source>
</evidence>
<gene>
    <name evidence="3" type="ORF">GGQ61_001541</name>
</gene>